<evidence type="ECO:0000313" key="1">
    <source>
        <dbReference type="EMBL" id="QQT01310.1"/>
    </source>
</evidence>
<evidence type="ECO:0000313" key="2">
    <source>
        <dbReference type="Proteomes" id="UP000595254"/>
    </source>
</evidence>
<dbReference type="EMBL" id="CP068053">
    <property type="protein sequence ID" value="QQT01310.1"/>
    <property type="molecule type" value="Genomic_DNA"/>
</dbReference>
<organism evidence="1 2">
    <name type="scientific">Peribacillus psychrosaccharolyticus</name>
    <name type="common">Bacillus psychrosaccharolyticus</name>
    <dbReference type="NCBI Taxonomy" id="1407"/>
    <lineage>
        <taxon>Bacteria</taxon>
        <taxon>Bacillati</taxon>
        <taxon>Bacillota</taxon>
        <taxon>Bacilli</taxon>
        <taxon>Bacillales</taxon>
        <taxon>Bacillaceae</taxon>
        <taxon>Peribacillus</taxon>
    </lineage>
</organism>
<sequence length="127" mass="14342">MSGGKPLKVYINSDQQKYEATLGTYCWKATCVGTVGPVELLKKKKSVQVKPGENITIFMDYEPKPNEYTLILLNGDLEKEISLKEQGFSAPIQKGVYVYYYSVGWMDEKEEHVSNGDAYYALALEVK</sequence>
<dbReference type="AlphaFoldDB" id="A0A974NNW1"/>
<protein>
    <submittedName>
        <fullName evidence="1">Uncharacterized protein</fullName>
    </submittedName>
</protein>
<gene>
    <name evidence="1" type="ORF">I6J18_05385</name>
</gene>
<name>A0A974NNW1_PERPY</name>
<proteinExistence type="predicted"/>
<dbReference type="RefSeq" id="WP_040373898.1">
    <property type="nucleotide sequence ID" value="NZ_CP068053.1"/>
</dbReference>
<keyword evidence="2" id="KW-1185">Reference proteome</keyword>
<reference evidence="1 2" key="1">
    <citation type="submission" date="2021-01" db="EMBL/GenBank/DDBJ databases">
        <title>FDA dAtabase for Regulatory Grade micrObial Sequences (FDA-ARGOS): Supporting development and validation of Infectious Disease Dx tests.</title>
        <authorList>
            <person name="Nelson B."/>
            <person name="Plummer A."/>
            <person name="Tallon L."/>
            <person name="Sadzewicz L."/>
            <person name="Zhao X."/>
            <person name="Boylan J."/>
            <person name="Ott S."/>
            <person name="Bowen H."/>
            <person name="Vavikolanu K."/>
            <person name="Mehta A."/>
            <person name="Aluvathingal J."/>
            <person name="Nadendla S."/>
            <person name="Myers T."/>
            <person name="Yan Y."/>
            <person name="Sichtig H."/>
        </authorList>
    </citation>
    <scope>NUCLEOTIDE SEQUENCE [LARGE SCALE GENOMIC DNA]</scope>
    <source>
        <strain evidence="1 2">FDAARGOS_1161</strain>
    </source>
</reference>
<dbReference type="KEGG" id="ppsr:I6J18_05385"/>
<dbReference type="Proteomes" id="UP000595254">
    <property type="component" value="Chromosome"/>
</dbReference>
<accession>A0A974NNW1</accession>